<feature type="transmembrane region" description="Helical" evidence="3">
    <location>
        <begin position="63"/>
        <end position="83"/>
    </location>
</feature>
<keyword evidence="3" id="KW-1133">Transmembrane helix</keyword>
<keyword evidence="5" id="KW-1185">Reference proteome</keyword>
<dbReference type="Gene3D" id="2.60.40.1240">
    <property type="match status" value="1"/>
</dbReference>
<gene>
    <name evidence="4" type="ORF">WAB15_20120</name>
</gene>
<feature type="region of interest" description="Disordered" evidence="2">
    <location>
        <begin position="257"/>
        <end position="280"/>
    </location>
</feature>
<dbReference type="RefSeq" id="WP_407287080.1">
    <property type="nucleotide sequence ID" value="NZ_CP147982.1"/>
</dbReference>
<sequence length="280" mass="29210">MTMPENTPGPDPWAPPAEDQPHDRPPFAYPAMVPPAPGQTGNGLGVAALTTGIIGTVLGFIPFLFWLSGILGVLALIFGLVGHSRARKGLATHKGMALAGAVLGGLTMVLAVVGLFLTVLFVKNAVDDARAKNREWHGPTAAPSDPGADRPLRFGRPRRYEDGVTITVGKPEPYRPDSVAVGHEKGDLAVRLKVTIVNGGKKPIDITSALPSVRDADGAPAGNIFDGNGATKPFSGTLLPGKRAVSQFSYSVSPGGAKELQLEVSPDGRHEDAIWTGPAR</sequence>
<organism evidence="4 5">
    <name type="scientific">Streptomyces sirii</name>
    <dbReference type="NCBI Taxonomy" id="3127701"/>
    <lineage>
        <taxon>Bacteria</taxon>
        <taxon>Bacillati</taxon>
        <taxon>Actinomycetota</taxon>
        <taxon>Actinomycetes</taxon>
        <taxon>Kitasatosporales</taxon>
        <taxon>Streptomycetaceae</taxon>
        <taxon>Streptomyces</taxon>
    </lineage>
</organism>
<keyword evidence="3" id="KW-0812">Transmembrane</keyword>
<evidence type="ECO:0000256" key="1">
    <source>
        <dbReference type="ARBA" id="ARBA00022729"/>
    </source>
</evidence>
<protein>
    <submittedName>
        <fullName evidence="4">DUF4190 domain-containing protein</fullName>
    </submittedName>
</protein>
<evidence type="ECO:0000256" key="2">
    <source>
        <dbReference type="SAM" id="MobiDB-lite"/>
    </source>
</evidence>
<dbReference type="EMBL" id="CP147982">
    <property type="protein sequence ID" value="WXK78120.1"/>
    <property type="molecule type" value="Genomic_DNA"/>
</dbReference>
<proteinExistence type="predicted"/>
<evidence type="ECO:0000256" key="3">
    <source>
        <dbReference type="SAM" id="Phobius"/>
    </source>
</evidence>
<evidence type="ECO:0000313" key="4">
    <source>
        <dbReference type="EMBL" id="WXK78120.1"/>
    </source>
</evidence>
<feature type="transmembrane region" description="Helical" evidence="3">
    <location>
        <begin position="95"/>
        <end position="122"/>
    </location>
</feature>
<evidence type="ECO:0000313" key="5">
    <source>
        <dbReference type="Proteomes" id="UP001626628"/>
    </source>
</evidence>
<dbReference type="InterPro" id="IPR029050">
    <property type="entry name" value="Immunoprotect_excell_Ig-like"/>
</dbReference>
<feature type="region of interest" description="Disordered" evidence="2">
    <location>
        <begin position="1"/>
        <end position="26"/>
    </location>
</feature>
<feature type="region of interest" description="Disordered" evidence="2">
    <location>
        <begin position="135"/>
        <end position="154"/>
    </location>
</feature>
<keyword evidence="1" id="KW-0732">Signal</keyword>
<reference evidence="4 5" key="1">
    <citation type="submission" date="2024-03" db="EMBL/GenBank/DDBJ databases">
        <title>The complete genome of Streptomyces sirii sp.nov.</title>
        <authorList>
            <person name="Zakalyukina Y.V."/>
            <person name="Belik A.R."/>
            <person name="Biryukov M.V."/>
            <person name="Baturina O.A."/>
            <person name="Kabilov M.R."/>
        </authorList>
    </citation>
    <scope>NUCLEOTIDE SEQUENCE [LARGE SCALE GENOMIC DNA]</scope>
    <source>
        <strain evidence="4 5">BP-8</strain>
    </source>
</reference>
<dbReference type="Proteomes" id="UP001626628">
    <property type="component" value="Chromosome"/>
</dbReference>
<name>A0ABZ2QNY9_9ACTN</name>
<accession>A0ABZ2QNY9</accession>
<keyword evidence="3" id="KW-0472">Membrane</keyword>